<dbReference type="EC" id="4.1.1.50" evidence="4"/>
<dbReference type="InterPro" id="IPR012511">
    <property type="entry name" value="AdoMetDC_leader"/>
</dbReference>
<dbReference type="PANTHER" id="PTHR11570">
    <property type="entry name" value="S-ADENOSYLMETHIONINE DECARBOXYLASE"/>
    <property type="match status" value="1"/>
</dbReference>
<name>A0A8S9MBI9_BRACR</name>
<evidence type="ECO:0000256" key="7">
    <source>
        <dbReference type="ARBA" id="ARBA00023066"/>
    </source>
</evidence>
<dbReference type="SUPFAM" id="SSF52540">
    <property type="entry name" value="P-loop containing nucleoside triphosphate hydrolases"/>
    <property type="match status" value="1"/>
</dbReference>
<dbReference type="GO" id="GO:0006597">
    <property type="term" value="P:spermine biosynthetic process"/>
    <property type="evidence" value="ECO:0007669"/>
    <property type="project" value="InterPro"/>
</dbReference>
<dbReference type="GO" id="GO:0008295">
    <property type="term" value="P:spermidine biosynthetic process"/>
    <property type="evidence" value="ECO:0007669"/>
    <property type="project" value="UniProtKB-KW"/>
</dbReference>
<dbReference type="Pfam" id="PF01536">
    <property type="entry name" value="SAM_decarbox"/>
    <property type="match status" value="1"/>
</dbReference>
<evidence type="ECO:0000256" key="13">
    <source>
        <dbReference type="ARBA" id="ARBA00048112"/>
    </source>
</evidence>
<comment type="cofactor">
    <cofactor evidence="1">
        <name>pyruvate</name>
        <dbReference type="ChEBI" id="CHEBI:15361"/>
    </cofactor>
</comment>
<sequence>MTMSVSTIGFEGYEKRLEVSFFEPSIFLDTQGLGLRALAKSQIDEILQPAECTIVASLSNDQLDSYVLSESSLFIFPYKIIIKTCGTTKLLLSIEPLMRLANELSLDVESVRYTRGSFLCPGGQPFPHRNFSEEVSVLDGHFTKLGLSSVAYLMGKDDETKKWHVYSASSPAKNSNNSNVYTLEMCMTGLDKDKASMFYKNESSFMTDNSGIRKILPQSQICDFEFEPCGYSMNSVRCLKEIESLKEKWLPTLRRLVAQINETFSHNFQEMAVAGEVSLDERDTDFDQYGIHIKVKFRESGQLQVLSSHHQSGGERSVSTILYLVSLQDLTNCPFRVVDEINQGMDPINERKMFQQLVRAASQPNTPQFSSFLNLLNRKSVNEIMMESKAGNKKSKSSLFYEAPLGYSIEDVRPFGGIKKFKSSVYSNCAKRPS</sequence>
<accession>A0A8S9MBI9</accession>
<dbReference type="GO" id="GO:0005829">
    <property type="term" value="C:cytosol"/>
    <property type="evidence" value="ECO:0007669"/>
    <property type="project" value="TreeGrafter"/>
</dbReference>
<keyword evidence="6" id="KW-0210">Decarboxylase</keyword>
<comment type="catalytic activity">
    <reaction evidence="13">
        <text>S-adenosyl-L-methionine + H(+) = S-adenosyl 3-(methylsulfanyl)propylamine + CO2</text>
        <dbReference type="Rhea" id="RHEA:15981"/>
        <dbReference type="ChEBI" id="CHEBI:15378"/>
        <dbReference type="ChEBI" id="CHEBI:16526"/>
        <dbReference type="ChEBI" id="CHEBI:57443"/>
        <dbReference type="ChEBI" id="CHEBI:59789"/>
        <dbReference type="EC" id="4.1.1.50"/>
    </reaction>
</comment>
<keyword evidence="9" id="KW-0865">Zymogen</keyword>
<proteinExistence type="inferred from homology"/>
<keyword evidence="10" id="KW-0456">Lyase</keyword>
<dbReference type="NCBIfam" id="TIGR00535">
    <property type="entry name" value="SAM_DCase"/>
    <property type="match status" value="1"/>
</dbReference>
<dbReference type="GO" id="GO:0004014">
    <property type="term" value="F:adenosylmethionine decarboxylase activity"/>
    <property type="evidence" value="ECO:0007669"/>
    <property type="project" value="UniProtKB-EC"/>
</dbReference>
<evidence type="ECO:0000256" key="1">
    <source>
        <dbReference type="ARBA" id="ARBA00001928"/>
    </source>
</evidence>
<reference evidence="14" key="1">
    <citation type="submission" date="2019-12" db="EMBL/GenBank/DDBJ databases">
        <title>Genome sequencing and annotation of Brassica cretica.</title>
        <authorList>
            <person name="Studholme D.J."/>
            <person name="Sarris P.F."/>
        </authorList>
    </citation>
    <scope>NUCLEOTIDE SEQUENCE</scope>
    <source>
        <strain evidence="14">PFS-102/07</strain>
        <tissue evidence="14">Leaf</tissue>
    </source>
</reference>
<dbReference type="SUPFAM" id="SSF56276">
    <property type="entry name" value="S-adenosylmethionine decarboxylase"/>
    <property type="match status" value="1"/>
</dbReference>
<evidence type="ECO:0000256" key="5">
    <source>
        <dbReference type="ARBA" id="ARBA00022691"/>
    </source>
</evidence>
<protein>
    <recommendedName>
        <fullName evidence="4">adenosylmethionine decarboxylase</fullName>
        <ecNumber evidence="4">4.1.1.50</ecNumber>
    </recommendedName>
</protein>
<comment type="similarity">
    <text evidence="3">Belongs to the eukaryotic AdoMetDC family.</text>
</comment>
<dbReference type="InterPro" id="IPR027417">
    <property type="entry name" value="P-loop_NTPase"/>
</dbReference>
<evidence type="ECO:0000256" key="4">
    <source>
        <dbReference type="ARBA" id="ARBA00012357"/>
    </source>
</evidence>
<dbReference type="Gene3D" id="3.30.360.50">
    <property type="entry name" value="S-adenosylmethionine decarboxylase"/>
    <property type="match status" value="1"/>
</dbReference>
<dbReference type="PANTHER" id="PTHR11570:SF32">
    <property type="entry name" value="S-ADENOSYLMETHIONINE DECARBOXYLASE PROENZYME 2"/>
    <property type="match status" value="1"/>
</dbReference>
<evidence type="ECO:0000256" key="3">
    <source>
        <dbReference type="ARBA" id="ARBA00008466"/>
    </source>
</evidence>
<dbReference type="FunFam" id="3.30.360.50:FF:000001">
    <property type="entry name" value="S-adenosylmethionine decarboxylase proenzyme"/>
    <property type="match status" value="1"/>
</dbReference>
<evidence type="ECO:0000313" key="14">
    <source>
        <dbReference type="EMBL" id="KAF2615159.1"/>
    </source>
</evidence>
<dbReference type="EMBL" id="QGKY02000089">
    <property type="protein sequence ID" value="KAF2615159.1"/>
    <property type="molecule type" value="Genomic_DNA"/>
</dbReference>
<evidence type="ECO:0000256" key="6">
    <source>
        <dbReference type="ARBA" id="ARBA00022793"/>
    </source>
</evidence>
<dbReference type="InterPro" id="IPR048283">
    <property type="entry name" value="AdoMetDC-like"/>
</dbReference>
<evidence type="ECO:0000256" key="10">
    <source>
        <dbReference type="ARBA" id="ARBA00023239"/>
    </source>
</evidence>
<dbReference type="PROSITE" id="PS01336">
    <property type="entry name" value="ADOMETDC"/>
    <property type="match status" value="1"/>
</dbReference>
<evidence type="ECO:0000256" key="9">
    <source>
        <dbReference type="ARBA" id="ARBA00023145"/>
    </source>
</evidence>
<evidence type="ECO:0000256" key="2">
    <source>
        <dbReference type="ARBA" id="ARBA00004911"/>
    </source>
</evidence>
<keyword evidence="5" id="KW-0949">S-adenosyl-L-methionine</keyword>
<evidence type="ECO:0000256" key="8">
    <source>
        <dbReference type="ARBA" id="ARBA00023115"/>
    </source>
</evidence>
<dbReference type="InterPro" id="IPR001985">
    <property type="entry name" value="S-AdoMet_decarboxylase_euk"/>
</dbReference>
<dbReference type="Gene3D" id="3.40.50.300">
    <property type="entry name" value="P-loop containing nucleotide triphosphate hydrolases"/>
    <property type="match status" value="1"/>
</dbReference>
<comment type="pathway">
    <text evidence="2">Amine and polyamine biosynthesis; S-adenosylmethioninamine biosynthesis; S-adenosylmethioninamine from S-adenosyl-L-methionine: step 1/1.</text>
</comment>
<evidence type="ECO:0000256" key="12">
    <source>
        <dbReference type="ARBA" id="ARBA00023317"/>
    </source>
</evidence>
<dbReference type="InterPro" id="IPR018166">
    <property type="entry name" value="S-AdoMet_deCO2ase_CS"/>
</dbReference>
<keyword evidence="8" id="KW-0620">Polyamine biosynthesis</keyword>
<dbReference type="Gene3D" id="3.60.90.10">
    <property type="entry name" value="S-adenosylmethionine decarboxylase"/>
    <property type="match status" value="1"/>
</dbReference>
<organism evidence="14">
    <name type="scientific">Brassica cretica</name>
    <name type="common">Mustard</name>
    <dbReference type="NCBI Taxonomy" id="69181"/>
    <lineage>
        <taxon>Eukaryota</taxon>
        <taxon>Viridiplantae</taxon>
        <taxon>Streptophyta</taxon>
        <taxon>Embryophyta</taxon>
        <taxon>Tracheophyta</taxon>
        <taxon>Spermatophyta</taxon>
        <taxon>Magnoliopsida</taxon>
        <taxon>eudicotyledons</taxon>
        <taxon>Gunneridae</taxon>
        <taxon>Pentapetalae</taxon>
        <taxon>rosids</taxon>
        <taxon>malvids</taxon>
        <taxon>Brassicales</taxon>
        <taxon>Brassicaceae</taxon>
        <taxon>Brassiceae</taxon>
        <taxon>Brassica</taxon>
    </lineage>
</organism>
<comment type="caution">
    <text evidence="14">The sequence shown here is derived from an EMBL/GenBank/DDBJ whole genome shotgun (WGS) entry which is preliminary data.</text>
</comment>
<dbReference type="InterPro" id="IPR016067">
    <property type="entry name" value="S-AdoMet_deCO2ase_core"/>
</dbReference>
<keyword evidence="7" id="KW-0745">Spermidine biosynthesis</keyword>
<dbReference type="Pfam" id="PF08132">
    <property type="entry name" value="AdoMetDC_leader"/>
    <property type="match status" value="1"/>
</dbReference>
<keyword evidence="12" id="KW-0670">Pyruvate</keyword>
<dbReference type="AlphaFoldDB" id="A0A8S9MBI9"/>
<evidence type="ECO:0000256" key="11">
    <source>
        <dbReference type="ARBA" id="ARBA00023270"/>
    </source>
</evidence>
<keyword evidence="11" id="KW-0704">Schiff base</keyword>
<gene>
    <name evidence="14" type="ORF">F2Q70_00007490</name>
</gene>